<proteinExistence type="predicted"/>
<evidence type="ECO:0000313" key="3">
    <source>
        <dbReference type="EMBL" id="CAB4730670.1"/>
    </source>
</evidence>
<evidence type="ECO:0000256" key="1">
    <source>
        <dbReference type="SAM" id="MobiDB-lite"/>
    </source>
</evidence>
<accession>A0A6J6S6R7</accession>
<feature type="region of interest" description="Disordered" evidence="1">
    <location>
        <begin position="58"/>
        <end position="80"/>
    </location>
</feature>
<dbReference type="EMBL" id="CAEZYU010000008">
    <property type="protein sequence ID" value="CAB4730670.1"/>
    <property type="molecule type" value="Genomic_DNA"/>
</dbReference>
<evidence type="ECO:0000313" key="2">
    <source>
        <dbReference type="EMBL" id="CAB4537349.1"/>
    </source>
</evidence>
<gene>
    <name evidence="2" type="ORF">UFOPK1358_00823</name>
    <name evidence="3" type="ORF">UFOPK2766_00294</name>
    <name evidence="4" type="ORF">UFOPK3519_00253</name>
</gene>
<protein>
    <submittedName>
        <fullName evidence="3">Unannotated protein</fullName>
    </submittedName>
</protein>
<dbReference type="EMBL" id="CAEZSF010000065">
    <property type="protein sequence ID" value="CAB4537349.1"/>
    <property type="molecule type" value="Genomic_DNA"/>
</dbReference>
<organism evidence="3">
    <name type="scientific">freshwater metagenome</name>
    <dbReference type="NCBI Taxonomy" id="449393"/>
    <lineage>
        <taxon>unclassified sequences</taxon>
        <taxon>metagenomes</taxon>
        <taxon>ecological metagenomes</taxon>
    </lineage>
</organism>
<feature type="region of interest" description="Disordered" evidence="1">
    <location>
        <begin position="1"/>
        <end position="32"/>
    </location>
</feature>
<dbReference type="EMBL" id="CAFBMG010000010">
    <property type="protein sequence ID" value="CAB4890884.1"/>
    <property type="molecule type" value="Genomic_DNA"/>
</dbReference>
<name>A0A6J6S6R7_9ZZZZ</name>
<reference evidence="3" key="1">
    <citation type="submission" date="2020-05" db="EMBL/GenBank/DDBJ databases">
        <authorList>
            <person name="Chiriac C."/>
            <person name="Salcher M."/>
            <person name="Ghai R."/>
            <person name="Kavagutti S V."/>
        </authorList>
    </citation>
    <scope>NUCLEOTIDE SEQUENCE</scope>
</reference>
<evidence type="ECO:0000313" key="4">
    <source>
        <dbReference type="EMBL" id="CAB4890884.1"/>
    </source>
</evidence>
<sequence length="109" mass="12803">MSTRHRARQSGPSSALHEEREQRKAEHRRVRRTVNQSLHVAVLEEDLDGLVLELPHPTHGYTDEHAPATPRAAADPQRRIKHWKQSFWKRRSLERQRRARAELQTASYS</sequence>
<dbReference type="AlphaFoldDB" id="A0A6J6S6R7"/>